<dbReference type="EMBL" id="JPLY01000004">
    <property type="protein sequence ID" value="KFC20892.1"/>
    <property type="molecule type" value="Genomic_DNA"/>
</dbReference>
<evidence type="ECO:0000313" key="1">
    <source>
        <dbReference type="EMBL" id="KFC20892.1"/>
    </source>
</evidence>
<protein>
    <submittedName>
        <fullName evidence="1">Uncharacterized protein</fullName>
    </submittedName>
</protein>
<gene>
    <name evidence="1" type="ORF">IO89_11680</name>
</gene>
<accession>A0A085BEJ7</accession>
<reference evidence="1 2" key="1">
    <citation type="submission" date="2014-07" db="EMBL/GenBank/DDBJ databases">
        <title>Epilithonimonas lactis LMG 22401 Genome.</title>
        <authorList>
            <person name="Pipes S.E."/>
            <person name="Stropko S.J."/>
        </authorList>
    </citation>
    <scope>NUCLEOTIDE SEQUENCE [LARGE SCALE GENOMIC DNA]</scope>
    <source>
        <strain evidence="1 2">LMG 24401</strain>
    </source>
</reference>
<dbReference type="RefSeq" id="WP_034976503.1">
    <property type="nucleotide sequence ID" value="NZ_FOFI01000001.1"/>
</dbReference>
<keyword evidence="2" id="KW-1185">Reference proteome</keyword>
<comment type="caution">
    <text evidence="1">The sequence shown here is derived from an EMBL/GenBank/DDBJ whole genome shotgun (WGS) entry which is preliminary data.</text>
</comment>
<name>A0A085BEJ7_9FLAO</name>
<organism evidence="1 2">
    <name type="scientific">Epilithonimonas lactis</name>
    <dbReference type="NCBI Taxonomy" id="421072"/>
    <lineage>
        <taxon>Bacteria</taxon>
        <taxon>Pseudomonadati</taxon>
        <taxon>Bacteroidota</taxon>
        <taxon>Flavobacteriia</taxon>
        <taxon>Flavobacteriales</taxon>
        <taxon>Weeksellaceae</taxon>
        <taxon>Chryseobacterium group</taxon>
        <taxon>Epilithonimonas</taxon>
    </lineage>
</organism>
<dbReference type="AlphaFoldDB" id="A0A085BEJ7"/>
<evidence type="ECO:0000313" key="2">
    <source>
        <dbReference type="Proteomes" id="UP000028623"/>
    </source>
</evidence>
<dbReference type="PROSITE" id="PS51257">
    <property type="entry name" value="PROKAR_LIPOPROTEIN"/>
    <property type="match status" value="1"/>
</dbReference>
<proteinExistence type="predicted"/>
<sequence length="178" mass="20788">MRFVIIFFTLIIVLSCSKKEKDLTVEVELINSNLTKFNNENMLAYQPSKIGYKVKATVKNNTNKEIEFWTMSCSFVQDFTTNNKNKLLLTLLPTNCDSNYPMTHLLKPDEFKDFEFYILKDDNIIDKKINDELSKTKVGLVIRAETNDVYNNFDDYLRNVDSGKNIKIIWSDEIDLSK</sequence>
<dbReference type="STRING" id="421072.SAMN04488097_0213"/>
<dbReference type="Proteomes" id="UP000028623">
    <property type="component" value="Unassembled WGS sequence"/>
</dbReference>